<dbReference type="InterPro" id="IPR038555">
    <property type="entry name" value="Zincin_1_sf"/>
</dbReference>
<proteinExistence type="predicted"/>
<accession>A0A1J5SU52</accession>
<comment type="caution">
    <text evidence="1">The sequence shown here is derived from an EMBL/GenBank/DDBJ whole genome shotgun (WGS) entry which is preliminary data.</text>
</comment>
<dbReference type="AlphaFoldDB" id="A0A1J5SU52"/>
<dbReference type="InterPro" id="IPR010428">
    <property type="entry name" value="Zincin_1"/>
</dbReference>
<reference evidence="1" key="1">
    <citation type="submission" date="2016-10" db="EMBL/GenBank/DDBJ databases">
        <title>Sequence of Gallionella enrichment culture.</title>
        <authorList>
            <person name="Poehlein A."/>
            <person name="Muehling M."/>
            <person name="Daniel R."/>
        </authorList>
    </citation>
    <scope>NUCLEOTIDE SEQUENCE</scope>
</reference>
<dbReference type="Gene3D" id="3.30.2010.20">
    <property type="match status" value="1"/>
</dbReference>
<sequence>MPDPKLTAMAAEVVNATLRSLPDALRKPAKEVHVVFEDHADAELVAQGFEPDILGLFVGDPAGTGAGSLQPMPPQIVLYVGSLWDYADRDRDVFREEVRLTYLHELGHFFGWDEDEVAERGLE</sequence>
<organism evidence="1">
    <name type="scientific">mine drainage metagenome</name>
    <dbReference type="NCBI Taxonomy" id="410659"/>
    <lineage>
        <taxon>unclassified sequences</taxon>
        <taxon>metagenomes</taxon>
        <taxon>ecological metagenomes</taxon>
    </lineage>
</organism>
<evidence type="ECO:0000313" key="1">
    <source>
        <dbReference type="EMBL" id="OIR05148.1"/>
    </source>
</evidence>
<name>A0A1J5SU52_9ZZZZ</name>
<gene>
    <name evidence="1" type="ORF">GALL_127060</name>
</gene>
<dbReference type="EMBL" id="MLJW01000052">
    <property type="protein sequence ID" value="OIR05148.1"/>
    <property type="molecule type" value="Genomic_DNA"/>
</dbReference>
<protein>
    <submittedName>
        <fullName evidence="1">Possibl zinc metallo-peptidase</fullName>
    </submittedName>
</protein>
<dbReference type="SUPFAM" id="SSF55486">
    <property type="entry name" value="Metalloproteases ('zincins'), catalytic domain"/>
    <property type="match status" value="1"/>
</dbReference>
<dbReference type="Pfam" id="PF06262">
    <property type="entry name" value="Zincin_1"/>
    <property type="match status" value="1"/>
</dbReference>
<dbReference type="CDD" id="cd12952">
    <property type="entry name" value="MMP_ACEL2062"/>
    <property type="match status" value="1"/>
</dbReference>